<protein>
    <submittedName>
        <fullName evidence="1">Uncharacterized protein</fullName>
    </submittedName>
</protein>
<name>A0ABC8SVE7_9AQUA</name>
<comment type="caution">
    <text evidence="1">The sequence shown here is derived from an EMBL/GenBank/DDBJ whole genome shotgun (WGS) entry which is preliminary data.</text>
</comment>
<gene>
    <name evidence="1" type="ORF">ILEXP_LOCUS27827</name>
</gene>
<dbReference type="Proteomes" id="UP001642360">
    <property type="component" value="Unassembled WGS sequence"/>
</dbReference>
<dbReference type="EMBL" id="CAUOFW020003303">
    <property type="protein sequence ID" value="CAK9159144.1"/>
    <property type="molecule type" value="Genomic_DNA"/>
</dbReference>
<sequence>NFFRSELLLSSIEKATRRVRCTERGKEEARRKKRNRWRTLAERKLLPRSQRISRSSDPVLSLFPERSIVEKESRLL</sequence>
<accession>A0ABC8SVE7</accession>
<evidence type="ECO:0000313" key="1">
    <source>
        <dbReference type="EMBL" id="CAK9159144.1"/>
    </source>
</evidence>
<proteinExistence type="predicted"/>
<evidence type="ECO:0000313" key="2">
    <source>
        <dbReference type="Proteomes" id="UP001642360"/>
    </source>
</evidence>
<organism evidence="1 2">
    <name type="scientific">Ilex paraguariensis</name>
    <name type="common">yerba mate</name>
    <dbReference type="NCBI Taxonomy" id="185542"/>
    <lineage>
        <taxon>Eukaryota</taxon>
        <taxon>Viridiplantae</taxon>
        <taxon>Streptophyta</taxon>
        <taxon>Embryophyta</taxon>
        <taxon>Tracheophyta</taxon>
        <taxon>Spermatophyta</taxon>
        <taxon>Magnoliopsida</taxon>
        <taxon>eudicotyledons</taxon>
        <taxon>Gunneridae</taxon>
        <taxon>Pentapetalae</taxon>
        <taxon>asterids</taxon>
        <taxon>campanulids</taxon>
        <taxon>Aquifoliales</taxon>
        <taxon>Aquifoliaceae</taxon>
        <taxon>Ilex</taxon>
    </lineage>
</organism>
<dbReference type="AlphaFoldDB" id="A0ABC8SVE7"/>
<reference evidence="1 2" key="1">
    <citation type="submission" date="2024-02" db="EMBL/GenBank/DDBJ databases">
        <authorList>
            <person name="Vignale AGUSTIN F."/>
            <person name="Sosa J E."/>
            <person name="Modenutti C."/>
        </authorList>
    </citation>
    <scope>NUCLEOTIDE SEQUENCE [LARGE SCALE GENOMIC DNA]</scope>
</reference>
<feature type="non-terminal residue" evidence="1">
    <location>
        <position position="1"/>
    </location>
</feature>
<keyword evidence="2" id="KW-1185">Reference proteome</keyword>